<dbReference type="PROSITE" id="PS51194">
    <property type="entry name" value="HELICASE_CTER"/>
    <property type="match status" value="1"/>
</dbReference>
<dbReference type="Gene3D" id="3.40.50.10810">
    <property type="entry name" value="Tandem AAA-ATPase domain"/>
    <property type="match status" value="1"/>
</dbReference>
<feature type="region of interest" description="Disordered" evidence="9">
    <location>
        <begin position="77"/>
        <end position="123"/>
    </location>
</feature>
<evidence type="ECO:0000259" key="11">
    <source>
        <dbReference type="PROSITE" id="PS51194"/>
    </source>
</evidence>
<dbReference type="InterPro" id="IPR027417">
    <property type="entry name" value="P-loop_NTPase"/>
</dbReference>
<dbReference type="CDD" id="cd18793">
    <property type="entry name" value="SF2_C_SNF"/>
    <property type="match status" value="1"/>
</dbReference>
<evidence type="ECO:0000256" key="1">
    <source>
        <dbReference type="ARBA" id="ARBA00004123"/>
    </source>
</evidence>
<feature type="compositionally biased region" description="Polar residues" evidence="9">
    <location>
        <begin position="328"/>
        <end position="339"/>
    </location>
</feature>
<evidence type="ECO:0000256" key="8">
    <source>
        <dbReference type="SAM" id="Coils"/>
    </source>
</evidence>
<dbReference type="InterPro" id="IPR038718">
    <property type="entry name" value="SNF2-like_sf"/>
</dbReference>
<dbReference type="CDD" id="cd17996">
    <property type="entry name" value="DEXHc_SMARCA2_SMARCA4"/>
    <property type="match status" value="1"/>
</dbReference>
<feature type="coiled-coil region" evidence="8">
    <location>
        <begin position="641"/>
        <end position="668"/>
    </location>
</feature>
<dbReference type="Proteomes" id="UP000595140">
    <property type="component" value="Unassembled WGS sequence"/>
</dbReference>
<keyword evidence="8" id="KW-0175">Coiled coil</keyword>
<dbReference type="OrthoDB" id="5857104at2759"/>
<feature type="domain" description="Helicase ATP-binding" evidence="10">
    <location>
        <begin position="847"/>
        <end position="1014"/>
    </location>
</feature>
<evidence type="ECO:0000256" key="7">
    <source>
        <dbReference type="ARBA" id="ARBA00023242"/>
    </source>
</evidence>
<evidence type="ECO:0000256" key="9">
    <source>
        <dbReference type="SAM" id="MobiDB-lite"/>
    </source>
</evidence>
<dbReference type="Gene3D" id="3.40.50.300">
    <property type="entry name" value="P-loop containing nucleotide triphosphate hydrolases"/>
    <property type="match status" value="1"/>
</dbReference>
<gene>
    <name evidence="13" type="ORF">CCAM_LOCUS24706</name>
</gene>
<evidence type="ECO:0000256" key="5">
    <source>
        <dbReference type="ARBA" id="ARBA00022806"/>
    </source>
</evidence>
<dbReference type="InterPro" id="IPR000330">
    <property type="entry name" value="SNF2_N"/>
</dbReference>
<evidence type="ECO:0008006" key="15">
    <source>
        <dbReference type="Google" id="ProtNLM"/>
    </source>
</evidence>
<dbReference type="SMART" id="SM00487">
    <property type="entry name" value="DEXDc"/>
    <property type="match status" value="1"/>
</dbReference>
<dbReference type="InterPro" id="IPR001650">
    <property type="entry name" value="Helicase_C-like"/>
</dbReference>
<feature type="region of interest" description="Disordered" evidence="9">
    <location>
        <begin position="443"/>
        <end position="464"/>
    </location>
</feature>
<evidence type="ECO:0000256" key="4">
    <source>
        <dbReference type="ARBA" id="ARBA00022801"/>
    </source>
</evidence>
<dbReference type="SUPFAM" id="SSF52540">
    <property type="entry name" value="P-loop containing nucleoside triphosphate hydrolases"/>
    <property type="match status" value="2"/>
</dbReference>
<feature type="domain" description="Helicase C-terminal" evidence="11">
    <location>
        <begin position="1158"/>
        <end position="1304"/>
    </location>
</feature>
<proteinExistence type="predicted"/>
<sequence>MENPPNVELEAAKFLHKLIQESTDEPTKLATKLYVILQHMRSSGKENSMPYQVISRAMETVVKQNNLDIEALMTSRLPSNTGNQAEDSSPTHVAGSGSSQRAETTRESKAVLSPDVCGSSRPPCGQISSGHAIYQESSSNVTAVNTHGVVPNAPILSHSLESGISSPLEFGSPSYDNHGLVAKMHQDRSSESFPAPPSAGRCAPGRPLEHEVGASIFANVNNTNQSNPLETNMLRSAAIRDTGKSLVANPFKEHHLKQLRAQCLVFLAFRNGMMPKKNHLEFALGIPSPQEDGSQRDLIDQKAREQNNASEAPRPFLTGREVEKLTPGPSSLVSPSEANLSKEAENQHMTDDRGHQLSLSSEHGEDRRYLSKMRMVPEGESAVHEGSGSQASRSLHSESNSFGAAVLDDSFANFPQVGTSNQASLILYASKLMKPELNNWTGPTGQAEISSAPAHAPSVPHEPGSLINDVSHQSQKPIDYNAHGIRQADNSLANISARQQWKSVSIGDSQYPSTAVKCVLPAPEVGDEDEDSFLSTDRPPSPRYTTLEKWILDQQKRKLVSGEKRALKHQKTEERISARAEKLKESVISLDISTKTKSVIELKKLQLLELQRCLRRDILKDFFKPIAADMDRLKSIKKTRIGRKSKQFERYEQRMKEERQKRIRERQKEFFSEVEVHREKMEDVFKTKKERGRGFNRYVKEFHKRRERIHREKIERIQREKINLLKINDVEGYLRMVQDAKSDRVKQLLKETEKYLQKLGTKLKEAKGTARRFDSDMGENGDTEVVEEVEFAFDEGDETDQAKHYLESNEKYYLMAHSVKENITKQPATLVKGKLREYQMNGLRWLVSLYNNHLNGILADEMGLGKTVQVISLLCYLMETKNDRGPFLVVVPSSVLPGWESEINFWAPSINKIVYSGPPEDRRKLFKERILHLKFNVLLTTYEYLMNKHDRPKLSKIHWHYIIIDEGHRIKNASCKLNADLKLYRSNHRLLLTGTPLQNNLEELWALLNFLLPNIFNSSEDFSQWFNKPFESNGDNSPDEALLSEEENLLIINRLHQVLRPFVLRRLKHKVENELPEKIERLVRCEASAYQKLLMRRVEDNLGAIGASKARSIHNSVMELRNICNHPYLSQLHVDEVHDFIPKHYLPSVVRLCGKLEVLDRLLPKLKATEHRILLFSTMTRLLDVLEEYLYWKQYKYLRLDGHTSGGDRGGLIEKFNDPNSPYFIFLLSIRAGGVGVNLQAADTVIIFDTDWNPQVDLQAQARAHRIGQKKDVLVLRLETVQTVEEQVRAAAEHKLGVANQSITAGFFDNNTSAEDRREYLESLLRESKKEEAAPVLDDDALNDLIARR</sequence>
<feature type="compositionally biased region" description="Polar residues" evidence="9">
    <location>
        <begin position="77"/>
        <end position="102"/>
    </location>
</feature>
<evidence type="ECO:0000313" key="13">
    <source>
        <dbReference type="EMBL" id="VFQ82930.1"/>
    </source>
</evidence>
<evidence type="ECO:0000256" key="3">
    <source>
        <dbReference type="ARBA" id="ARBA00022741"/>
    </source>
</evidence>
<organism evidence="13 14">
    <name type="scientific">Cuscuta campestris</name>
    <dbReference type="NCBI Taxonomy" id="132261"/>
    <lineage>
        <taxon>Eukaryota</taxon>
        <taxon>Viridiplantae</taxon>
        <taxon>Streptophyta</taxon>
        <taxon>Embryophyta</taxon>
        <taxon>Tracheophyta</taxon>
        <taxon>Spermatophyta</taxon>
        <taxon>Magnoliopsida</taxon>
        <taxon>eudicotyledons</taxon>
        <taxon>Gunneridae</taxon>
        <taxon>Pentapetalae</taxon>
        <taxon>asterids</taxon>
        <taxon>lamiids</taxon>
        <taxon>Solanales</taxon>
        <taxon>Convolvulaceae</taxon>
        <taxon>Cuscuteae</taxon>
        <taxon>Cuscuta</taxon>
        <taxon>Cuscuta subgen. Grammica</taxon>
        <taxon>Cuscuta sect. Cleistogrammica</taxon>
    </lineage>
</organism>
<dbReference type="PANTHER" id="PTHR10799">
    <property type="entry name" value="SNF2/RAD54 HELICASE FAMILY"/>
    <property type="match status" value="1"/>
</dbReference>
<dbReference type="PROSITE" id="PS51192">
    <property type="entry name" value="HELICASE_ATP_BIND_1"/>
    <property type="match status" value="1"/>
</dbReference>
<name>A0A484M286_9ASTE</name>
<dbReference type="FunFam" id="3.40.50.10810:FF:000016">
    <property type="entry name" value="Chromatin structure-remodeling complex protein SYD"/>
    <property type="match status" value="1"/>
</dbReference>
<dbReference type="FunFam" id="3.40.50.300:FF:000871">
    <property type="entry name" value="Chromatin structure-remodeling complex protein SYD"/>
    <property type="match status" value="1"/>
</dbReference>
<reference evidence="13 14" key="1">
    <citation type="submission" date="2018-04" db="EMBL/GenBank/DDBJ databases">
        <authorList>
            <person name="Vogel A."/>
        </authorList>
    </citation>
    <scope>NUCLEOTIDE SEQUENCE [LARGE SCALE GENOMIC DNA]</scope>
</reference>
<evidence type="ECO:0000256" key="2">
    <source>
        <dbReference type="ARBA" id="ARBA00004474"/>
    </source>
</evidence>
<keyword evidence="4" id="KW-0378">Hydrolase</keyword>
<keyword evidence="5" id="KW-0347">Helicase</keyword>
<dbReference type="GO" id="GO:0009536">
    <property type="term" value="C:plastid"/>
    <property type="evidence" value="ECO:0007669"/>
    <property type="project" value="UniProtKB-SubCell"/>
</dbReference>
<dbReference type="GO" id="GO:0005524">
    <property type="term" value="F:ATP binding"/>
    <property type="evidence" value="ECO:0007669"/>
    <property type="project" value="UniProtKB-KW"/>
</dbReference>
<keyword evidence="3" id="KW-0547">Nucleotide-binding</keyword>
<feature type="region of interest" description="Disordered" evidence="9">
    <location>
        <begin position="304"/>
        <end position="367"/>
    </location>
</feature>
<accession>A0A484M286</accession>
<evidence type="ECO:0000259" key="10">
    <source>
        <dbReference type="PROSITE" id="PS51192"/>
    </source>
</evidence>
<dbReference type="InterPro" id="IPR014012">
    <property type="entry name" value="HSA_dom"/>
</dbReference>
<dbReference type="InterPro" id="IPR049730">
    <property type="entry name" value="SNF2/RAD54-like_C"/>
</dbReference>
<evidence type="ECO:0000259" key="12">
    <source>
        <dbReference type="PROSITE" id="PS51204"/>
    </source>
</evidence>
<evidence type="ECO:0000256" key="6">
    <source>
        <dbReference type="ARBA" id="ARBA00022840"/>
    </source>
</evidence>
<dbReference type="GO" id="GO:0005634">
    <property type="term" value="C:nucleus"/>
    <property type="evidence" value="ECO:0007669"/>
    <property type="project" value="UniProtKB-SubCell"/>
</dbReference>
<keyword evidence="7" id="KW-0539">Nucleus</keyword>
<comment type="subcellular location">
    <subcellularLocation>
        <location evidence="1">Nucleus</location>
    </subcellularLocation>
    <subcellularLocation>
        <location evidence="2">Plastid</location>
    </subcellularLocation>
</comment>
<dbReference type="PROSITE" id="PS51204">
    <property type="entry name" value="HSA"/>
    <property type="match status" value="1"/>
</dbReference>
<protein>
    <recommendedName>
        <fullName evidence="15">Chromatin structure-remodeling complex protein SYD</fullName>
    </recommendedName>
</protein>
<dbReference type="GO" id="GO:0004386">
    <property type="term" value="F:helicase activity"/>
    <property type="evidence" value="ECO:0007669"/>
    <property type="project" value="UniProtKB-KW"/>
</dbReference>
<dbReference type="EMBL" id="OOIL02002469">
    <property type="protein sequence ID" value="VFQ82930.1"/>
    <property type="molecule type" value="Genomic_DNA"/>
</dbReference>
<dbReference type="SMART" id="SM00490">
    <property type="entry name" value="HELICc"/>
    <property type="match status" value="1"/>
</dbReference>
<dbReference type="Pfam" id="PF00271">
    <property type="entry name" value="Helicase_C"/>
    <property type="match status" value="1"/>
</dbReference>
<feature type="domain" description="HSA" evidence="12">
    <location>
        <begin position="653"/>
        <end position="727"/>
    </location>
</feature>
<dbReference type="GO" id="GO:0016787">
    <property type="term" value="F:hydrolase activity"/>
    <property type="evidence" value="ECO:0007669"/>
    <property type="project" value="UniProtKB-KW"/>
</dbReference>
<evidence type="ECO:0000313" key="14">
    <source>
        <dbReference type="Proteomes" id="UP000595140"/>
    </source>
</evidence>
<keyword evidence="14" id="KW-1185">Reference proteome</keyword>
<keyword evidence="6" id="KW-0067">ATP-binding</keyword>
<dbReference type="Pfam" id="PF00176">
    <property type="entry name" value="SNF2-rel_dom"/>
    <property type="match status" value="1"/>
</dbReference>
<dbReference type="InterPro" id="IPR014001">
    <property type="entry name" value="Helicase_ATP-bd"/>
</dbReference>
<feature type="compositionally biased region" description="Basic and acidic residues" evidence="9">
    <location>
        <begin position="340"/>
        <end position="355"/>
    </location>
</feature>